<evidence type="ECO:0000256" key="5">
    <source>
        <dbReference type="SAM" id="Phobius"/>
    </source>
</evidence>
<dbReference type="Proteomes" id="UP000287033">
    <property type="component" value="Unassembled WGS sequence"/>
</dbReference>
<dbReference type="PANTHER" id="PTHR12297">
    <property type="entry name" value="HYPOXIA-INDUCBILE GENE 1 HIG1 -RELATED"/>
    <property type="match status" value="1"/>
</dbReference>
<name>A0A401RN73_CHIPU</name>
<gene>
    <name evidence="7" type="ORF">chiPu_0018416</name>
</gene>
<proteinExistence type="predicted"/>
<keyword evidence="2 5" id="KW-0812">Transmembrane</keyword>
<dbReference type="PROSITE" id="PS51503">
    <property type="entry name" value="HIG1"/>
    <property type="match status" value="1"/>
</dbReference>
<organism evidence="7 8">
    <name type="scientific">Chiloscyllium punctatum</name>
    <name type="common">Brownbanded bambooshark</name>
    <name type="synonym">Hemiscyllium punctatum</name>
    <dbReference type="NCBI Taxonomy" id="137246"/>
    <lineage>
        <taxon>Eukaryota</taxon>
        <taxon>Metazoa</taxon>
        <taxon>Chordata</taxon>
        <taxon>Craniata</taxon>
        <taxon>Vertebrata</taxon>
        <taxon>Chondrichthyes</taxon>
        <taxon>Elasmobranchii</taxon>
        <taxon>Galeomorphii</taxon>
        <taxon>Galeoidea</taxon>
        <taxon>Orectolobiformes</taxon>
        <taxon>Hemiscylliidae</taxon>
        <taxon>Chiloscyllium</taxon>
    </lineage>
</organism>
<feature type="domain" description="HIG1" evidence="6">
    <location>
        <begin position="95"/>
        <end position="186"/>
    </location>
</feature>
<dbReference type="InterPro" id="IPR050355">
    <property type="entry name" value="RCF1"/>
</dbReference>
<dbReference type="PANTHER" id="PTHR12297:SF10">
    <property type="entry name" value="HIG1 DOMAIN FAMILY MEMBER 1C"/>
    <property type="match status" value="1"/>
</dbReference>
<dbReference type="GO" id="GO:0097250">
    <property type="term" value="P:mitochondrial respirasome assembly"/>
    <property type="evidence" value="ECO:0007669"/>
    <property type="project" value="TreeGrafter"/>
</dbReference>
<feature type="transmembrane region" description="Helical" evidence="5">
    <location>
        <begin position="154"/>
        <end position="177"/>
    </location>
</feature>
<evidence type="ECO:0000256" key="3">
    <source>
        <dbReference type="ARBA" id="ARBA00022989"/>
    </source>
</evidence>
<evidence type="ECO:0000259" key="6">
    <source>
        <dbReference type="PROSITE" id="PS51503"/>
    </source>
</evidence>
<evidence type="ECO:0000313" key="7">
    <source>
        <dbReference type="EMBL" id="GCC19589.1"/>
    </source>
</evidence>
<dbReference type="InterPro" id="IPR007667">
    <property type="entry name" value="Hypoxia_induced_domain"/>
</dbReference>
<feature type="transmembrane region" description="Helical" evidence="5">
    <location>
        <begin position="123"/>
        <end position="142"/>
    </location>
</feature>
<evidence type="ECO:0000256" key="1">
    <source>
        <dbReference type="ARBA" id="ARBA00004325"/>
    </source>
</evidence>
<dbReference type="Pfam" id="PF04588">
    <property type="entry name" value="HIG_1_N"/>
    <property type="match status" value="1"/>
</dbReference>
<keyword evidence="3 5" id="KW-1133">Transmembrane helix</keyword>
<dbReference type="EMBL" id="BEZZ01001568">
    <property type="protein sequence ID" value="GCC19589.1"/>
    <property type="molecule type" value="Genomic_DNA"/>
</dbReference>
<evidence type="ECO:0000256" key="2">
    <source>
        <dbReference type="ARBA" id="ARBA00022692"/>
    </source>
</evidence>
<dbReference type="AlphaFoldDB" id="A0A401RN73"/>
<evidence type="ECO:0000256" key="4">
    <source>
        <dbReference type="ARBA" id="ARBA00023136"/>
    </source>
</evidence>
<dbReference type="OrthoDB" id="10003563at2759"/>
<keyword evidence="4 5" id="KW-0472">Membrane</keyword>
<comment type="caution">
    <text evidence="7">The sequence shown here is derived from an EMBL/GenBank/DDBJ whole genome shotgun (WGS) entry which is preliminary data.</text>
</comment>
<dbReference type="GO" id="GO:0031966">
    <property type="term" value="C:mitochondrial membrane"/>
    <property type="evidence" value="ECO:0007669"/>
    <property type="project" value="UniProtKB-SubCell"/>
</dbReference>
<accession>A0A401RN73</accession>
<comment type="subcellular location">
    <subcellularLocation>
        <location evidence="1">Mitochondrion membrane</location>
    </subcellularLocation>
</comment>
<dbReference type="Gene3D" id="6.10.140.1320">
    <property type="match status" value="1"/>
</dbReference>
<dbReference type="STRING" id="137246.A0A401RN73"/>
<keyword evidence="8" id="KW-1185">Reference proteome</keyword>
<sequence>MVGLGNSPGVIRDIRVWLKAAEGRKRLPGKHGLESACCRQLKNQWKRTLFETSTNERAGDGACPLAPGRGERKLQLETLRAGAFSGNFPFFQKVMSSLNNSWSSSPDETESSKLLRKSKESPFIPFGIAGCLAIVALGFHKLRKTKQKMSLYLIHMRVAAQGFLVGVMTLGVAYSMYNDHIRNPRQK</sequence>
<evidence type="ECO:0000313" key="8">
    <source>
        <dbReference type="Proteomes" id="UP000287033"/>
    </source>
</evidence>
<protein>
    <recommendedName>
        <fullName evidence="6">HIG1 domain-containing protein</fullName>
    </recommendedName>
</protein>
<reference evidence="7 8" key="1">
    <citation type="journal article" date="2018" name="Nat. Ecol. Evol.">
        <title>Shark genomes provide insights into elasmobranch evolution and the origin of vertebrates.</title>
        <authorList>
            <person name="Hara Y"/>
            <person name="Yamaguchi K"/>
            <person name="Onimaru K"/>
            <person name="Kadota M"/>
            <person name="Koyanagi M"/>
            <person name="Keeley SD"/>
            <person name="Tatsumi K"/>
            <person name="Tanaka K"/>
            <person name="Motone F"/>
            <person name="Kageyama Y"/>
            <person name="Nozu R"/>
            <person name="Adachi N"/>
            <person name="Nishimura O"/>
            <person name="Nakagawa R"/>
            <person name="Tanegashima C"/>
            <person name="Kiyatake I"/>
            <person name="Matsumoto R"/>
            <person name="Murakumo K"/>
            <person name="Nishida K"/>
            <person name="Terakita A"/>
            <person name="Kuratani S"/>
            <person name="Sato K"/>
            <person name="Hyodo S Kuraku.S."/>
        </authorList>
    </citation>
    <scope>NUCLEOTIDE SEQUENCE [LARGE SCALE GENOMIC DNA]</scope>
</reference>